<dbReference type="OrthoDB" id="9787346at2"/>
<comment type="subcellular location">
    <subcellularLocation>
        <location evidence="1">Membrane</location>
        <topology evidence="1">Multi-pass membrane protein</topology>
    </subcellularLocation>
</comment>
<keyword evidence="2 5" id="KW-0812">Transmembrane</keyword>
<dbReference type="RefSeq" id="WP_076768292.1">
    <property type="nucleotide sequence ID" value="NZ_MSFI01000036.1"/>
</dbReference>
<evidence type="ECO:0000256" key="4">
    <source>
        <dbReference type="ARBA" id="ARBA00023136"/>
    </source>
</evidence>
<sequence>MIGLPFLLSFYLFLGINIGALTAFVLYKIPKLKAQHLYFLCGFVLIALLVLELIPHATQEYGLISVLFGASLGVLICLFLHGLFERLSPSKAYQPSLFIIVGIAVHNIPAGLAIGTALDNELLSASFIAALLLHQIPEGLAIMASLLLSVGERLPFLLFFITSILLSGTFLVFSNIGQSMAVPLRFNGVIFGIAIGFLLFTALWDFLLKKHS</sequence>
<feature type="transmembrane region" description="Helical" evidence="5">
    <location>
        <begin position="61"/>
        <end position="84"/>
    </location>
</feature>
<organism evidence="6 7">
    <name type="scientific">Domibacillus epiphyticus</name>
    <dbReference type="NCBI Taxonomy" id="1714355"/>
    <lineage>
        <taxon>Bacteria</taxon>
        <taxon>Bacillati</taxon>
        <taxon>Bacillota</taxon>
        <taxon>Bacilli</taxon>
        <taxon>Bacillales</taxon>
        <taxon>Bacillaceae</taxon>
        <taxon>Domibacillus</taxon>
    </lineage>
</organism>
<dbReference type="EMBL" id="MSFI01000036">
    <property type="protein sequence ID" value="OMP65636.1"/>
    <property type="molecule type" value="Genomic_DNA"/>
</dbReference>
<evidence type="ECO:0000256" key="2">
    <source>
        <dbReference type="ARBA" id="ARBA00022692"/>
    </source>
</evidence>
<dbReference type="InterPro" id="IPR003689">
    <property type="entry name" value="ZIP"/>
</dbReference>
<dbReference type="Proteomes" id="UP000188613">
    <property type="component" value="Unassembled WGS sequence"/>
</dbReference>
<name>A0A1V2A3P9_9BACI</name>
<protein>
    <recommendedName>
        <fullName evidence="8">Zinc/iron permease</fullName>
    </recommendedName>
</protein>
<feature type="transmembrane region" description="Helical" evidence="5">
    <location>
        <begin position="188"/>
        <end position="208"/>
    </location>
</feature>
<dbReference type="AlphaFoldDB" id="A0A1V2A3P9"/>
<dbReference type="GO" id="GO:0016020">
    <property type="term" value="C:membrane"/>
    <property type="evidence" value="ECO:0007669"/>
    <property type="project" value="UniProtKB-SubCell"/>
</dbReference>
<comment type="caution">
    <text evidence="6">The sequence shown here is derived from an EMBL/GenBank/DDBJ whole genome shotgun (WGS) entry which is preliminary data.</text>
</comment>
<evidence type="ECO:0000313" key="7">
    <source>
        <dbReference type="Proteomes" id="UP000188613"/>
    </source>
</evidence>
<evidence type="ECO:0008006" key="8">
    <source>
        <dbReference type="Google" id="ProtNLM"/>
    </source>
</evidence>
<proteinExistence type="predicted"/>
<accession>A0A1V2A3P9</accession>
<evidence type="ECO:0000256" key="1">
    <source>
        <dbReference type="ARBA" id="ARBA00004141"/>
    </source>
</evidence>
<dbReference type="STRING" id="1714355.BTO28_16435"/>
<evidence type="ECO:0000256" key="3">
    <source>
        <dbReference type="ARBA" id="ARBA00022989"/>
    </source>
</evidence>
<feature type="transmembrane region" description="Helical" evidence="5">
    <location>
        <begin position="6"/>
        <end position="25"/>
    </location>
</feature>
<feature type="transmembrane region" description="Helical" evidence="5">
    <location>
        <begin position="37"/>
        <end position="55"/>
    </location>
</feature>
<feature type="transmembrane region" description="Helical" evidence="5">
    <location>
        <begin position="124"/>
        <end position="149"/>
    </location>
</feature>
<feature type="transmembrane region" description="Helical" evidence="5">
    <location>
        <begin position="156"/>
        <end position="176"/>
    </location>
</feature>
<feature type="transmembrane region" description="Helical" evidence="5">
    <location>
        <begin position="96"/>
        <end position="118"/>
    </location>
</feature>
<evidence type="ECO:0000256" key="5">
    <source>
        <dbReference type="SAM" id="Phobius"/>
    </source>
</evidence>
<evidence type="ECO:0000313" key="6">
    <source>
        <dbReference type="EMBL" id="OMP65636.1"/>
    </source>
</evidence>
<dbReference type="Pfam" id="PF02535">
    <property type="entry name" value="Zip"/>
    <property type="match status" value="1"/>
</dbReference>
<keyword evidence="4 5" id="KW-0472">Membrane</keyword>
<keyword evidence="3 5" id="KW-1133">Transmembrane helix</keyword>
<gene>
    <name evidence="6" type="ORF">BTO28_16435</name>
</gene>
<reference evidence="6 7" key="1">
    <citation type="submission" date="2016-12" db="EMBL/GenBank/DDBJ databases">
        <title>Domibacillus sp. SAB 38T whole genome sequencing.</title>
        <authorList>
            <person name="Verma A."/>
            <person name="Ojha A.K."/>
            <person name="Krishnamurthi S."/>
        </authorList>
    </citation>
    <scope>NUCLEOTIDE SEQUENCE [LARGE SCALE GENOMIC DNA]</scope>
    <source>
        <strain evidence="6 7">SAB 38</strain>
    </source>
</reference>
<dbReference type="GO" id="GO:0046873">
    <property type="term" value="F:metal ion transmembrane transporter activity"/>
    <property type="evidence" value="ECO:0007669"/>
    <property type="project" value="InterPro"/>
</dbReference>
<keyword evidence="7" id="KW-1185">Reference proteome</keyword>